<keyword evidence="5" id="KW-0812">Transmembrane</keyword>
<keyword evidence="3" id="KW-0807">Transducer</keyword>
<feature type="compositionally biased region" description="Polar residues" evidence="4">
    <location>
        <begin position="305"/>
        <end position="314"/>
    </location>
</feature>
<keyword evidence="5" id="KW-1133">Transmembrane helix</keyword>
<dbReference type="RefSeq" id="WP_061836152.1">
    <property type="nucleotide sequence ID" value="NZ_LUKE01000004.1"/>
</dbReference>
<keyword evidence="1" id="KW-0488">Methylation</keyword>
<comment type="caution">
    <text evidence="7">The sequence shown here is derived from an EMBL/GenBank/DDBJ whole genome shotgun (WGS) entry which is preliminary data.</text>
</comment>
<dbReference type="PANTHER" id="PTHR43531">
    <property type="entry name" value="PROTEIN ICFG"/>
    <property type="match status" value="1"/>
</dbReference>
<dbReference type="PROSITE" id="PS50111">
    <property type="entry name" value="CHEMOTAXIS_TRANSDUC_2"/>
    <property type="match status" value="1"/>
</dbReference>
<dbReference type="Proteomes" id="UP000075320">
    <property type="component" value="Unassembled WGS sequence"/>
</dbReference>
<evidence type="ECO:0000256" key="2">
    <source>
        <dbReference type="ARBA" id="ARBA00029447"/>
    </source>
</evidence>
<dbReference type="GO" id="GO:0006935">
    <property type="term" value="P:chemotaxis"/>
    <property type="evidence" value="ECO:0007669"/>
    <property type="project" value="InterPro"/>
</dbReference>
<dbReference type="GO" id="GO:0004888">
    <property type="term" value="F:transmembrane signaling receptor activity"/>
    <property type="evidence" value="ECO:0007669"/>
    <property type="project" value="InterPro"/>
</dbReference>
<dbReference type="Pfam" id="PF00015">
    <property type="entry name" value="MCPsignal"/>
    <property type="match status" value="1"/>
</dbReference>
<accession>A0A150WHQ9</accession>
<protein>
    <submittedName>
        <fullName evidence="7">Chemotaxis protein</fullName>
    </submittedName>
</protein>
<dbReference type="CDD" id="cd11386">
    <property type="entry name" value="MCP_signal"/>
    <property type="match status" value="1"/>
</dbReference>
<proteinExistence type="inferred from homology"/>
<name>A0A150WHQ9_BDEBC</name>
<dbReference type="Pfam" id="PF12729">
    <property type="entry name" value="4HB_MCP_1"/>
    <property type="match status" value="1"/>
</dbReference>
<dbReference type="InterPro" id="IPR004089">
    <property type="entry name" value="MCPsignal_dom"/>
</dbReference>
<dbReference type="EMBL" id="LUKE01000004">
    <property type="protein sequence ID" value="KYG63077.1"/>
    <property type="molecule type" value="Genomic_DNA"/>
</dbReference>
<comment type="similarity">
    <text evidence="2">Belongs to the methyl-accepting chemotaxis (MCP) protein family.</text>
</comment>
<dbReference type="SMART" id="SM00283">
    <property type="entry name" value="MA"/>
    <property type="match status" value="1"/>
</dbReference>
<evidence type="ECO:0000256" key="3">
    <source>
        <dbReference type="PROSITE-ProRule" id="PRU00284"/>
    </source>
</evidence>
<evidence type="ECO:0000259" key="6">
    <source>
        <dbReference type="PROSITE" id="PS50111"/>
    </source>
</evidence>
<dbReference type="GO" id="GO:0007165">
    <property type="term" value="P:signal transduction"/>
    <property type="evidence" value="ECO:0007669"/>
    <property type="project" value="UniProtKB-KW"/>
</dbReference>
<dbReference type="InterPro" id="IPR004090">
    <property type="entry name" value="Chemotax_Me-accpt_rcpt"/>
</dbReference>
<dbReference type="PRINTS" id="PR00260">
    <property type="entry name" value="CHEMTRNSDUCR"/>
</dbReference>
<feature type="compositionally biased region" description="Basic and acidic residues" evidence="4">
    <location>
        <begin position="294"/>
        <end position="303"/>
    </location>
</feature>
<dbReference type="InterPro" id="IPR024478">
    <property type="entry name" value="HlyB_4HB_MCP"/>
</dbReference>
<dbReference type="InterPro" id="IPR051310">
    <property type="entry name" value="MCP_chemotaxis"/>
</dbReference>
<feature type="transmembrane region" description="Helical" evidence="5">
    <location>
        <begin position="195"/>
        <end position="216"/>
    </location>
</feature>
<evidence type="ECO:0000256" key="5">
    <source>
        <dbReference type="SAM" id="Phobius"/>
    </source>
</evidence>
<feature type="domain" description="Methyl-accepting transducer" evidence="6">
    <location>
        <begin position="235"/>
        <end position="464"/>
    </location>
</feature>
<evidence type="ECO:0000313" key="8">
    <source>
        <dbReference type="Proteomes" id="UP000075320"/>
    </source>
</evidence>
<keyword evidence="8" id="KW-1185">Reference proteome</keyword>
<gene>
    <name evidence="7" type="ORF">AZI86_15265</name>
</gene>
<evidence type="ECO:0000256" key="4">
    <source>
        <dbReference type="SAM" id="MobiDB-lite"/>
    </source>
</evidence>
<dbReference type="GO" id="GO:0005886">
    <property type="term" value="C:plasma membrane"/>
    <property type="evidence" value="ECO:0007669"/>
    <property type="project" value="TreeGrafter"/>
</dbReference>
<reference evidence="7 8" key="1">
    <citation type="submission" date="2016-03" db="EMBL/GenBank/DDBJ databases">
        <authorList>
            <person name="Ploux O."/>
        </authorList>
    </citation>
    <scope>NUCLEOTIDE SEQUENCE [LARGE SCALE GENOMIC DNA]</scope>
    <source>
        <strain evidence="7 8">R0</strain>
    </source>
</reference>
<evidence type="ECO:0000313" key="7">
    <source>
        <dbReference type="EMBL" id="KYG63077.1"/>
    </source>
</evidence>
<feature type="region of interest" description="Disordered" evidence="4">
    <location>
        <begin position="485"/>
        <end position="504"/>
    </location>
</feature>
<evidence type="ECO:0000256" key="1">
    <source>
        <dbReference type="ARBA" id="ARBA00022481"/>
    </source>
</evidence>
<organism evidence="7 8">
    <name type="scientific">Bdellovibrio bacteriovorus</name>
    <dbReference type="NCBI Taxonomy" id="959"/>
    <lineage>
        <taxon>Bacteria</taxon>
        <taxon>Pseudomonadati</taxon>
        <taxon>Bdellovibrionota</taxon>
        <taxon>Bdellovibrionia</taxon>
        <taxon>Bdellovibrionales</taxon>
        <taxon>Pseudobdellovibrionaceae</taxon>
        <taxon>Bdellovibrio</taxon>
    </lineage>
</organism>
<keyword evidence="5" id="KW-0472">Membrane</keyword>
<sequence length="547" mass="58014">MTQLSSWFHGIKGKLLLAAALPIVGFGVANIISSTGISKINFLLSSSHKEIIPNIEALQEMRHSSTKFAFHVTSALAELESGRQADSDIKEAHTAMQSYEKAYKEYVNSAFMPDEKKAFEAIKGTFPQMIALMEKIHSLVATHDLEKAKEAHVLAKKDFTALSAPVSAFSSDTLQMYRHRAESEGKLAATTQSEVATWTMATIIISNIFISGYLLWLASNMSNTMATIASSLNQAASNVATSVDQLNHAGTGLSQSSTEAAASLEETVASLEELSSMVQMNSDNAKQAASLSRASREAAEKGQSEMASLNSSMTKISSSSKKIEEIIHVIDDIAFQTNLLALNAAVEAARAGEQGKGFAVVAEAVRSLAQRSASAAKDITHLIKESVQQVAEGSRLAIQSGEALNTIVNAVKKVSDLNNEISTASTEQTAGIQQISKAMNQLDQSSQSNAASAEEIAATGTEINGLAQTSLKLTMDLNKVIYGNQGAPHTESAPATTSVPPKTTEKMPVASREAKVIPLNSAPAAVANAKDAIPFDEDFKLGTTDGF</sequence>
<dbReference type="PANTHER" id="PTHR43531:SF14">
    <property type="entry name" value="METHYL-ACCEPTING CHEMOTAXIS PROTEIN I-RELATED"/>
    <property type="match status" value="1"/>
</dbReference>
<dbReference type="SUPFAM" id="SSF58104">
    <property type="entry name" value="Methyl-accepting chemotaxis protein (MCP) signaling domain"/>
    <property type="match status" value="1"/>
</dbReference>
<dbReference type="OrthoDB" id="9765776at2"/>
<feature type="region of interest" description="Disordered" evidence="4">
    <location>
        <begin position="285"/>
        <end position="314"/>
    </location>
</feature>
<dbReference type="AlphaFoldDB" id="A0A150WHQ9"/>
<dbReference type="Gene3D" id="1.10.287.950">
    <property type="entry name" value="Methyl-accepting chemotaxis protein"/>
    <property type="match status" value="1"/>
</dbReference>